<dbReference type="RefSeq" id="WP_330486360.1">
    <property type="nucleotide sequence ID" value="NZ_JAZBJZ010000190.1"/>
</dbReference>
<keyword evidence="3" id="KW-1185">Reference proteome</keyword>
<proteinExistence type="predicted"/>
<dbReference type="EMBL" id="JAZBJZ010000190">
    <property type="protein sequence ID" value="MEE3719923.1"/>
    <property type="molecule type" value="Genomic_DNA"/>
</dbReference>
<dbReference type="Pfam" id="PF10047">
    <property type="entry name" value="DUF2281"/>
    <property type="match status" value="1"/>
</dbReference>
<evidence type="ECO:0000259" key="1">
    <source>
        <dbReference type="Pfam" id="PF10047"/>
    </source>
</evidence>
<evidence type="ECO:0000313" key="2">
    <source>
        <dbReference type="EMBL" id="MEE3719923.1"/>
    </source>
</evidence>
<dbReference type="AlphaFoldDB" id="A0AAW9QAA2"/>
<sequence length="94" mass="10736">MVQSIDSNYKSQNIDALDTELFRAIAIMPQEIKVAILDYAEYLINKHTQSNSLAIIQTQTPTKKRQAGLLKGKIWMADDFDAPLEDMKDYLIEC</sequence>
<feature type="domain" description="DUF2281" evidence="1">
    <location>
        <begin position="21"/>
        <end position="90"/>
    </location>
</feature>
<gene>
    <name evidence="2" type="ORF">V2H45_24590</name>
</gene>
<comment type="caution">
    <text evidence="2">The sequence shown here is derived from an EMBL/GenBank/DDBJ whole genome shotgun (WGS) entry which is preliminary data.</text>
</comment>
<protein>
    <submittedName>
        <fullName evidence="2">DUF2281 domain-containing protein</fullName>
    </submittedName>
</protein>
<name>A0AAW9QAA2_9CYAN</name>
<evidence type="ECO:0000313" key="3">
    <source>
        <dbReference type="Proteomes" id="UP001333818"/>
    </source>
</evidence>
<reference evidence="2" key="1">
    <citation type="submission" date="2024-01" db="EMBL/GenBank/DDBJ databases">
        <title>Bank of Algae and Cyanobacteria of the Azores (BACA) strain genomes.</title>
        <authorList>
            <person name="Luz R."/>
            <person name="Cordeiro R."/>
            <person name="Fonseca A."/>
            <person name="Goncalves V."/>
        </authorList>
    </citation>
    <scope>NUCLEOTIDE SEQUENCE</scope>
    <source>
        <strain evidence="2">BACA0141</strain>
    </source>
</reference>
<organism evidence="2 3">
    <name type="scientific">Tumidithrix elongata BACA0141</name>
    <dbReference type="NCBI Taxonomy" id="2716417"/>
    <lineage>
        <taxon>Bacteria</taxon>
        <taxon>Bacillati</taxon>
        <taxon>Cyanobacteriota</taxon>
        <taxon>Cyanophyceae</taxon>
        <taxon>Pseudanabaenales</taxon>
        <taxon>Pseudanabaenaceae</taxon>
        <taxon>Tumidithrix</taxon>
        <taxon>Tumidithrix elongata</taxon>
    </lineage>
</organism>
<dbReference type="Proteomes" id="UP001333818">
    <property type="component" value="Unassembled WGS sequence"/>
</dbReference>
<accession>A0AAW9QAA2</accession>
<dbReference type="InterPro" id="IPR018739">
    <property type="entry name" value="DUF2281"/>
</dbReference>